<protein>
    <submittedName>
        <fullName evidence="5">Uncharacterized protein</fullName>
    </submittedName>
</protein>
<dbReference type="AlphaFoldDB" id="X6LKF5"/>
<dbReference type="GO" id="GO:0007032">
    <property type="term" value="P:endosome organization"/>
    <property type="evidence" value="ECO:0007669"/>
    <property type="project" value="TreeGrafter"/>
</dbReference>
<proteinExistence type="predicted"/>
<dbReference type="Proteomes" id="UP000023152">
    <property type="component" value="Unassembled WGS sequence"/>
</dbReference>
<keyword evidence="2" id="KW-0863">Zinc-finger</keyword>
<keyword evidence="6" id="KW-1185">Reference proteome</keyword>
<sequence length="186" mass="21760">MGLYEEAVNLALNVPDNLFELARSVVENLKRKEPMAADEQKKLWLIIARYVVKDSQEDLDQALSLINESKCLSIEDILPYLSDFTNIGLFKPEIKSSLERYSVNIKKLQDHMKTYTDTAEEIRKDTDTLRQRSTFFFLVIKNAAYLNFRLCCPIICYSRVDICTYITITFQNSLFFLKKKMEKLVF</sequence>
<reference evidence="5 6" key="1">
    <citation type="journal article" date="2013" name="Curr. Biol.">
        <title>The Genome of the Foraminiferan Reticulomyxa filosa.</title>
        <authorList>
            <person name="Glockner G."/>
            <person name="Hulsmann N."/>
            <person name="Schleicher M."/>
            <person name="Noegel A.A."/>
            <person name="Eichinger L."/>
            <person name="Gallinger C."/>
            <person name="Pawlowski J."/>
            <person name="Sierra R."/>
            <person name="Euteneuer U."/>
            <person name="Pillet L."/>
            <person name="Moustafa A."/>
            <person name="Platzer M."/>
            <person name="Groth M."/>
            <person name="Szafranski K."/>
            <person name="Schliwa M."/>
        </authorList>
    </citation>
    <scope>NUCLEOTIDE SEQUENCE [LARGE SCALE GENOMIC DNA]</scope>
</reference>
<feature type="coiled-coil region" evidence="4">
    <location>
        <begin position="98"/>
        <end position="125"/>
    </location>
</feature>
<dbReference type="OrthoDB" id="1845386at2759"/>
<evidence type="ECO:0000313" key="6">
    <source>
        <dbReference type="Proteomes" id="UP000023152"/>
    </source>
</evidence>
<evidence type="ECO:0000313" key="5">
    <source>
        <dbReference type="EMBL" id="ETO02104.1"/>
    </source>
</evidence>
<name>X6LKF5_RETFI</name>
<keyword evidence="1" id="KW-0479">Metal-binding</keyword>
<comment type="caution">
    <text evidence="5">The sequence shown here is derived from an EMBL/GenBank/DDBJ whole genome shotgun (WGS) entry which is preliminary data.</text>
</comment>
<dbReference type="GO" id="GO:0030897">
    <property type="term" value="C:HOPS complex"/>
    <property type="evidence" value="ECO:0007669"/>
    <property type="project" value="TreeGrafter"/>
</dbReference>
<dbReference type="GO" id="GO:0008270">
    <property type="term" value="F:zinc ion binding"/>
    <property type="evidence" value="ECO:0007669"/>
    <property type="project" value="UniProtKB-KW"/>
</dbReference>
<gene>
    <name evidence="5" type="ORF">RFI_35331</name>
</gene>
<dbReference type="OMA" id="CTYITIT"/>
<evidence type="ECO:0000256" key="1">
    <source>
        <dbReference type="ARBA" id="ARBA00022723"/>
    </source>
</evidence>
<organism evidence="5 6">
    <name type="scientific">Reticulomyxa filosa</name>
    <dbReference type="NCBI Taxonomy" id="46433"/>
    <lineage>
        <taxon>Eukaryota</taxon>
        <taxon>Sar</taxon>
        <taxon>Rhizaria</taxon>
        <taxon>Retaria</taxon>
        <taxon>Foraminifera</taxon>
        <taxon>Monothalamids</taxon>
        <taxon>Reticulomyxidae</taxon>
        <taxon>Reticulomyxa</taxon>
    </lineage>
</organism>
<accession>X6LKF5</accession>
<evidence type="ECO:0000256" key="2">
    <source>
        <dbReference type="ARBA" id="ARBA00022771"/>
    </source>
</evidence>
<dbReference type="EMBL" id="ASPP01036681">
    <property type="protein sequence ID" value="ETO02104.1"/>
    <property type="molecule type" value="Genomic_DNA"/>
</dbReference>
<keyword evidence="3" id="KW-0862">Zinc</keyword>
<dbReference type="GO" id="GO:0005768">
    <property type="term" value="C:endosome"/>
    <property type="evidence" value="ECO:0007669"/>
    <property type="project" value="TreeGrafter"/>
</dbReference>
<dbReference type="GO" id="GO:0048284">
    <property type="term" value="P:organelle fusion"/>
    <property type="evidence" value="ECO:0007669"/>
    <property type="project" value="TreeGrafter"/>
</dbReference>
<dbReference type="PANTHER" id="PTHR23323">
    <property type="entry name" value="VACUOLAR PROTEIN SORTING-ASSOCIATED PROTEIN"/>
    <property type="match status" value="1"/>
</dbReference>
<dbReference type="GO" id="GO:0007033">
    <property type="term" value="P:vacuole organization"/>
    <property type="evidence" value="ECO:0007669"/>
    <property type="project" value="TreeGrafter"/>
</dbReference>
<dbReference type="PANTHER" id="PTHR23323:SF26">
    <property type="entry name" value="VACUOLAR PROTEIN SORTING-ASSOCIATED PROTEIN 18 HOMOLOG"/>
    <property type="match status" value="1"/>
</dbReference>
<evidence type="ECO:0000256" key="4">
    <source>
        <dbReference type="SAM" id="Coils"/>
    </source>
</evidence>
<dbReference type="GO" id="GO:0006904">
    <property type="term" value="P:vesicle docking involved in exocytosis"/>
    <property type="evidence" value="ECO:0007669"/>
    <property type="project" value="TreeGrafter"/>
</dbReference>
<keyword evidence="4" id="KW-0175">Coiled coil</keyword>
<dbReference type="GO" id="GO:0030674">
    <property type="term" value="F:protein-macromolecule adaptor activity"/>
    <property type="evidence" value="ECO:0007669"/>
    <property type="project" value="TreeGrafter"/>
</dbReference>
<evidence type="ECO:0000256" key="3">
    <source>
        <dbReference type="ARBA" id="ARBA00022833"/>
    </source>
</evidence>